<protein>
    <submittedName>
        <fullName evidence="1">Uncharacterized protein</fullName>
    </submittedName>
</protein>
<reference evidence="1 2" key="1">
    <citation type="journal article" date="2014" name="Nat. Commun.">
        <title>Molecular traces of alternative social organization in a termite genome.</title>
        <authorList>
            <person name="Terrapon N."/>
            <person name="Li C."/>
            <person name="Robertson H.M."/>
            <person name="Ji L."/>
            <person name="Meng X."/>
            <person name="Booth W."/>
            <person name="Chen Z."/>
            <person name="Childers C.P."/>
            <person name="Glastad K.M."/>
            <person name="Gokhale K."/>
            <person name="Gowin J."/>
            <person name="Gronenberg W."/>
            <person name="Hermansen R.A."/>
            <person name="Hu H."/>
            <person name="Hunt B.G."/>
            <person name="Huylmans A.K."/>
            <person name="Khalil S.M."/>
            <person name="Mitchell R.D."/>
            <person name="Munoz-Torres M.C."/>
            <person name="Mustard J.A."/>
            <person name="Pan H."/>
            <person name="Reese J.T."/>
            <person name="Scharf M.E."/>
            <person name="Sun F."/>
            <person name="Vogel H."/>
            <person name="Xiao J."/>
            <person name="Yang W."/>
            <person name="Yang Z."/>
            <person name="Yang Z."/>
            <person name="Zhou J."/>
            <person name="Zhu J."/>
            <person name="Brent C.S."/>
            <person name="Elsik C.G."/>
            <person name="Goodisman M.A."/>
            <person name="Liberles D.A."/>
            <person name="Roe R.M."/>
            <person name="Vargo E.L."/>
            <person name="Vilcinskas A."/>
            <person name="Wang J."/>
            <person name="Bornberg-Bauer E."/>
            <person name="Korb J."/>
            <person name="Zhang G."/>
            <person name="Liebig J."/>
        </authorList>
    </citation>
    <scope>NUCLEOTIDE SEQUENCE [LARGE SCALE GENOMIC DNA]</scope>
    <source>
        <tissue evidence="1">Whole organism</tissue>
    </source>
</reference>
<dbReference type="InParanoid" id="A0A067RFW5"/>
<dbReference type="Proteomes" id="UP000027135">
    <property type="component" value="Unassembled WGS sequence"/>
</dbReference>
<evidence type="ECO:0000313" key="1">
    <source>
        <dbReference type="EMBL" id="KDR21943.1"/>
    </source>
</evidence>
<proteinExistence type="predicted"/>
<evidence type="ECO:0000313" key="2">
    <source>
        <dbReference type="Proteomes" id="UP000027135"/>
    </source>
</evidence>
<dbReference type="AlphaFoldDB" id="A0A067RFW5"/>
<sequence>MGTRTSRHVKSVARGIVMEVTFWLIFSAATTTCQPVQTLDEILQSVTCPG</sequence>
<accession>A0A067RFW5</accession>
<dbReference type="EMBL" id="KK852529">
    <property type="protein sequence ID" value="KDR21943.1"/>
    <property type="molecule type" value="Genomic_DNA"/>
</dbReference>
<organism evidence="1 2">
    <name type="scientific">Zootermopsis nevadensis</name>
    <name type="common">Dampwood termite</name>
    <dbReference type="NCBI Taxonomy" id="136037"/>
    <lineage>
        <taxon>Eukaryota</taxon>
        <taxon>Metazoa</taxon>
        <taxon>Ecdysozoa</taxon>
        <taxon>Arthropoda</taxon>
        <taxon>Hexapoda</taxon>
        <taxon>Insecta</taxon>
        <taxon>Pterygota</taxon>
        <taxon>Neoptera</taxon>
        <taxon>Polyneoptera</taxon>
        <taxon>Dictyoptera</taxon>
        <taxon>Blattodea</taxon>
        <taxon>Blattoidea</taxon>
        <taxon>Termitoidae</taxon>
        <taxon>Termopsidae</taxon>
        <taxon>Zootermopsis</taxon>
    </lineage>
</organism>
<keyword evidence="2" id="KW-1185">Reference proteome</keyword>
<gene>
    <name evidence="1" type="ORF">L798_02830</name>
</gene>
<name>A0A067RFW5_ZOONE</name>